<dbReference type="EC" id="6.3.2.2" evidence="3 11"/>
<feature type="domain" description="Glutamate--cysteine ligase" evidence="12">
    <location>
        <begin position="24"/>
        <end position="378"/>
    </location>
</feature>
<gene>
    <name evidence="13" type="ORF">EVA93_01570</name>
</gene>
<comment type="similarity">
    <text evidence="2">Belongs to the glutamate--cysteine ligase type 1 family. Type 1 subfamily.</text>
</comment>
<dbReference type="GO" id="GO:0005829">
    <property type="term" value="C:cytosol"/>
    <property type="evidence" value="ECO:0007669"/>
    <property type="project" value="TreeGrafter"/>
</dbReference>
<evidence type="ECO:0000256" key="8">
    <source>
        <dbReference type="ARBA" id="ARBA00022840"/>
    </source>
</evidence>
<comment type="catalytic activity">
    <reaction evidence="9 11">
        <text>L-cysteine + L-glutamate + ATP = gamma-L-glutamyl-L-cysteine + ADP + phosphate + H(+)</text>
        <dbReference type="Rhea" id="RHEA:13285"/>
        <dbReference type="ChEBI" id="CHEBI:15378"/>
        <dbReference type="ChEBI" id="CHEBI:29985"/>
        <dbReference type="ChEBI" id="CHEBI:30616"/>
        <dbReference type="ChEBI" id="CHEBI:35235"/>
        <dbReference type="ChEBI" id="CHEBI:43474"/>
        <dbReference type="ChEBI" id="CHEBI:58173"/>
        <dbReference type="ChEBI" id="CHEBI:456216"/>
        <dbReference type="EC" id="6.3.2.2"/>
    </reaction>
</comment>
<organism evidence="13 14">
    <name type="scientific">SAR86 cluster bacterium</name>
    <dbReference type="NCBI Taxonomy" id="2030880"/>
    <lineage>
        <taxon>Bacteria</taxon>
        <taxon>Pseudomonadati</taxon>
        <taxon>Pseudomonadota</taxon>
        <taxon>Gammaproteobacteria</taxon>
        <taxon>SAR86 cluster</taxon>
    </lineage>
</organism>
<evidence type="ECO:0000256" key="7">
    <source>
        <dbReference type="ARBA" id="ARBA00022741"/>
    </source>
</evidence>
<name>A0A520N3U3_9GAMM</name>
<dbReference type="Gene3D" id="3.30.590.20">
    <property type="match status" value="1"/>
</dbReference>
<evidence type="ECO:0000256" key="3">
    <source>
        <dbReference type="ARBA" id="ARBA00012220"/>
    </source>
</evidence>
<protein>
    <recommendedName>
        <fullName evidence="4 11">Glutamate--cysteine ligase</fullName>
        <ecNumber evidence="3 11">6.3.2.2</ecNumber>
    </recommendedName>
</protein>
<evidence type="ECO:0000313" key="13">
    <source>
        <dbReference type="EMBL" id="RZO28133.1"/>
    </source>
</evidence>
<proteinExistence type="inferred from homology"/>
<dbReference type="UniPathway" id="UPA00142">
    <property type="reaction ID" value="UER00209"/>
</dbReference>
<dbReference type="AlphaFoldDB" id="A0A520N3U3"/>
<accession>A0A520N3U3</accession>
<dbReference type="PANTHER" id="PTHR38761">
    <property type="entry name" value="GLUTAMATE--CYSTEINE LIGASE"/>
    <property type="match status" value="1"/>
</dbReference>
<evidence type="ECO:0000313" key="14">
    <source>
        <dbReference type="Proteomes" id="UP000318710"/>
    </source>
</evidence>
<comment type="pathway">
    <text evidence="1 11">Sulfur metabolism; glutathione biosynthesis; glutathione from L-cysteine and L-glutamate: step 1/2.</text>
</comment>
<reference evidence="13 14" key="1">
    <citation type="submission" date="2019-02" db="EMBL/GenBank/DDBJ databases">
        <title>Prokaryotic population dynamics and viral predation in marine succession experiment using metagenomics: the confinement effect.</title>
        <authorList>
            <person name="Haro-Moreno J.M."/>
            <person name="Rodriguez-Valera F."/>
            <person name="Lopez-Perez M."/>
        </authorList>
    </citation>
    <scope>NUCLEOTIDE SEQUENCE [LARGE SCALE GENOMIC DNA]</scope>
    <source>
        <strain evidence="13">MED-G160</strain>
    </source>
</reference>
<evidence type="ECO:0000256" key="9">
    <source>
        <dbReference type="ARBA" id="ARBA00048819"/>
    </source>
</evidence>
<dbReference type="InterPro" id="IPR007370">
    <property type="entry name" value="Glu_cys_ligase"/>
</dbReference>
<evidence type="ECO:0000256" key="11">
    <source>
        <dbReference type="RuleBase" id="RU004391"/>
    </source>
</evidence>
<dbReference type="Proteomes" id="UP000318710">
    <property type="component" value="Unassembled WGS sequence"/>
</dbReference>
<dbReference type="EMBL" id="SHBF01000005">
    <property type="protein sequence ID" value="RZO28133.1"/>
    <property type="molecule type" value="Genomic_DNA"/>
</dbReference>
<keyword evidence="6 10" id="KW-0317">Glutathione biosynthesis</keyword>
<keyword evidence="7" id="KW-0547">Nucleotide-binding</keyword>
<dbReference type="GO" id="GO:0006750">
    <property type="term" value="P:glutathione biosynthetic process"/>
    <property type="evidence" value="ECO:0007669"/>
    <property type="project" value="UniProtKB-UniPathway"/>
</dbReference>
<evidence type="ECO:0000259" key="12">
    <source>
        <dbReference type="Pfam" id="PF04262"/>
    </source>
</evidence>
<dbReference type="GO" id="GO:0005524">
    <property type="term" value="F:ATP binding"/>
    <property type="evidence" value="ECO:0007669"/>
    <property type="project" value="UniProtKB-KW"/>
</dbReference>
<comment type="caution">
    <text evidence="13">The sequence shown here is derived from an EMBL/GenBank/DDBJ whole genome shotgun (WGS) entry which is preliminary data.</text>
</comment>
<keyword evidence="5 10" id="KW-0436">Ligase</keyword>
<dbReference type="InterPro" id="IPR014746">
    <property type="entry name" value="Gln_synth/guanido_kin_cat_dom"/>
</dbReference>
<evidence type="ECO:0000256" key="1">
    <source>
        <dbReference type="ARBA" id="ARBA00005006"/>
    </source>
</evidence>
<keyword evidence="8" id="KW-0067">ATP-binding</keyword>
<dbReference type="GO" id="GO:0004357">
    <property type="term" value="F:glutamate-cysteine ligase activity"/>
    <property type="evidence" value="ECO:0007669"/>
    <property type="project" value="UniProtKB-EC"/>
</dbReference>
<dbReference type="SUPFAM" id="SSF55931">
    <property type="entry name" value="Glutamine synthetase/guanido kinase"/>
    <property type="match status" value="1"/>
</dbReference>
<evidence type="ECO:0000256" key="2">
    <source>
        <dbReference type="ARBA" id="ARBA00008772"/>
    </source>
</evidence>
<dbReference type="Pfam" id="PF04262">
    <property type="entry name" value="Glu_cys_ligase"/>
    <property type="match status" value="1"/>
</dbReference>
<dbReference type="PANTHER" id="PTHR38761:SF1">
    <property type="entry name" value="GLUTAMATE--CYSTEINE LIGASE"/>
    <property type="match status" value="1"/>
</dbReference>
<dbReference type="GO" id="GO:0046872">
    <property type="term" value="F:metal ion binding"/>
    <property type="evidence" value="ECO:0007669"/>
    <property type="project" value="TreeGrafter"/>
</dbReference>
<evidence type="ECO:0000256" key="6">
    <source>
        <dbReference type="ARBA" id="ARBA00022684"/>
    </source>
</evidence>
<sequence length="501" mass="57731">MTNALLKSRLENLKDSGFFKNLIIKRGIEKEFFRVDKEGSISKKPHPDALGSALTNKFITTDFAEAQVELVTPTFEDVNDLYNFLYSLHVFVGQNIDDNEMLWPFSMPPQIEDESDINLGFYHQSNIGLLKHVYRKGLKVRYGPTMQCVSGMHYNFSINPDSLAFLTNSNHQVDIDEAYLKLIRNFKRLFWFVLLEFGQTNVVDKSFVNNREHKLEKLNSNDMYLLDATSLRMSDIGYQSKAQKNFNIKYNSLSGFLKKIKDAITVPYKDFEALGLLDSNDEYHQISNGIIQIENEYYDAIRPKRSSINGLRPYNLLKEYGIEYLEVRGIDLLPDDITGTSVHHMQFLDIILIYCLIDQSPKISDDEKEKIDLNDSKVIYKGRDKDTNIDKNNRVVNINEARNEIIDDLKLVASFFENSESFIESIEYVIGSVKGKIPNNSFHSDGVKKAKENIKILRSNGSLNLDGIKKEAELSLNKLRKIPENTNEEMNEFVKNYNLNL</sequence>
<evidence type="ECO:0000256" key="4">
    <source>
        <dbReference type="ARBA" id="ARBA00014618"/>
    </source>
</evidence>
<dbReference type="InterPro" id="IPR006334">
    <property type="entry name" value="Glut_cys_ligase"/>
</dbReference>
<evidence type="ECO:0000256" key="5">
    <source>
        <dbReference type="ARBA" id="ARBA00022598"/>
    </source>
</evidence>
<evidence type="ECO:0000256" key="10">
    <source>
        <dbReference type="RuleBase" id="RU003544"/>
    </source>
</evidence>